<proteinExistence type="predicted"/>
<dbReference type="Proteomes" id="UP000494115">
    <property type="component" value="Unassembled WGS sequence"/>
</dbReference>
<name>A0A6S7BXD4_9BURK</name>
<organism evidence="1 2">
    <name type="scientific">Pararobbsia alpina</name>
    <dbReference type="NCBI Taxonomy" id="621374"/>
    <lineage>
        <taxon>Bacteria</taxon>
        <taxon>Pseudomonadati</taxon>
        <taxon>Pseudomonadota</taxon>
        <taxon>Betaproteobacteria</taxon>
        <taxon>Burkholderiales</taxon>
        <taxon>Burkholderiaceae</taxon>
        <taxon>Pararobbsia</taxon>
    </lineage>
</organism>
<sequence length="75" mass="9330">MKVYHWTFRTLISSAIRRARPRWSLAVLDRRWEFMRMPNEFIEDLQKPEKVWELLSPWLKPEDATLVRHAVYKFR</sequence>
<evidence type="ECO:0000313" key="2">
    <source>
        <dbReference type="Proteomes" id="UP000494115"/>
    </source>
</evidence>
<accession>A0A6S7BXD4</accession>
<evidence type="ECO:0000313" key="1">
    <source>
        <dbReference type="EMBL" id="CAB3806949.1"/>
    </source>
</evidence>
<keyword evidence="2" id="KW-1185">Reference proteome</keyword>
<dbReference type="AlphaFoldDB" id="A0A6S7BXD4"/>
<protein>
    <submittedName>
        <fullName evidence="1">Uncharacterized protein</fullName>
    </submittedName>
</protein>
<gene>
    <name evidence="1" type="ORF">LMG28138_05867</name>
</gene>
<dbReference type="EMBL" id="CADIKM010000091">
    <property type="protein sequence ID" value="CAB3806949.1"/>
    <property type="molecule type" value="Genomic_DNA"/>
</dbReference>
<reference evidence="1 2" key="1">
    <citation type="submission" date="2020-04" db="EMBL/GenBank/DDBJ databases">
        <authorList>
            <person name="De Canck E."/>
        </authorList>
    </citation>
    <scope>NUCLEOTIDE SEQUENCE [LARGE SCALE GENOMIC DNA]</scope>
    <source>
        <strain evidence="1 2">LMG 28138</strain>
    </source>
</reference>